<protein>
    <submittedName>
        <fullName evidence="2">Uncharacterized protein</fullName>
    </submittedName>
</protein>
<keyword evidence="3" id="KW-1185">Reference proteome</keyword>
<accession>A0ABT7Z545</accession>
<evidence type="ECO:0000313" key="2">
    <source>
        <dbReference type="EMBL" id="MDN3294633.1"/>
    </source>
</evidence>
<evidence type="ECO:0000313" key="3">
    <source>
        <dbReference type="Proteomes" id="UP001174050"/>
    </source>
</evidence>
<feature type="compositionally biased region" description="Polar residues" evidence="1">
    <location>
        <begin position="301"/>
        <end position="312"/>
    </location>
</feature>
<proteinExistence type="predicted"/>
<dbReference type="RefSeq" id="WP_290111704.1">
    <property type="nucleotide sequence ID" value="NZ_JAUEPL010000012.1"/>
</dbReference>
<organism evidence="2 3">
    <name type="scientific">Streptomyces ficellus</name>
    <dbReference type="NCBI Taxonomy" id="1977088"/>
    <lineage>
        <taxon>Bacteria</taxon>
        <taxon>Bacillati</taxon>
        <taxon>Actinomycetota</taxon>
        <taxon>Actinomycetes</taxon>
        <taxon>Kitasatosporales</taxon>
        <taxon>Streptomycetaceae</taxon>
        <taxon>Streptomyces</taxon>
    </lineage>
</organism>
<dbReference type="Proteomes" id="UP001174050">
    <property type="component" value="Unassembled WGS sequence"/>
</dbReference>
<name>A0ABT7Z545_9ACTN</name>
<feature type="region of interest" description="Disordered" evidence="1">
    <location>
        <begin position="282"/>
        <end position="327"/>
    </location>
</feature>
<dbReference type="EMBL" id="JAUEPL010000012">
    <property type="protein sequence ID" value="MDN3294633.1"/>
    <property type="molecule type" value="Genomic_DNA"/>
</dbReference>
<comment type="caution">
    <text evidence="2">The sequence shown here is derived from an EMBL/GenBank/DDBJ whole genome shotgun (WGS) entry which is preliminary data.</text>
</comment>
<sequence length="327" mass="36684">MIDDTGAWRGEGTDSGFRLTPEQNKVVTDRWQEARKVQAELDRKMRAMQSSVAGRGGRLEGLEYSLKGLDSLRRKVAEPAMRGVPVEKPLSKNNDLHRYTLTFPAEEYTAGTKQVYEQLREQGYRPVPGSEKNTWEDPVYKGLNTTWEHAERAEKFELQFHTPESFRAKMDNHELYEISRANTYAKKFENDPELAKEYEQAIDLLQNERYQNVPIPPGVEELGERKVRATLNPAVRPQIIEEVRAYEAEVRAGNEAKAAGATATAPVDAEVSEDLAALLEDDGPSLRDRITPPAAPGLPAQRTQNHAPSLTDSPLPDLKQGPKGPRL</sequence>
<reference evidence="2" key="1">
    <citation type="submission" date="2023-06" db="EMBL/GenBank/DDBJ databases">
        <title>WGS-Sequencing of Streptomyces ficellus isolate 21 collected from sand in Gara Djebilet Iron Mine in Algeria.</title>
        <authorList>
            <person name="Zegers G.P."/>
            <person name="Gomez A."/>
            <person name="Gueddou A."/>
            <person name="Zahara A.F."/>
            <person name="Worth M."/>
            <person name="Sevigny J.L."/>
            <person name="Tisa L."/>
        </authorList>
    </citation>
    <scope>NUCLEOTIDE SEQUENCE</scope>
    <source>
        <strain evidence="2">AS11</strain>
    </source>
</reference>
<evidence type="ECO:0000256" key="1">
    <source>
        <dbReference type="SAM" id="MobiDB-lite"/>
    </source>
</evidence>
<gene>
    <name evidence="2" type="ORF">QWM81_11315</name>
</gene>